<feature type="transmembrane region" description="Helical" evidence="6">
    <location>
        <begin position="220"/>
        <end position="243"/>
    </location>
</feature>
<dbReference type="Gene3D" id="1.20.1740.10">
    <property type="entry name" value="Amino acid/polyamine transporter I"/>
    <property type="match status" value="1"/>
</dbReference>
<dbReference type="Proteomes" id="UP000182945">
    <property type="component" value="Chromosome"/>
</dbReference>
<keyword evidence="2" id="KW-1003">Cell membrane</keyword>
<evidence type="ECO:0000256" key="3">
    <source>
        <dbReference type="ARBA" id="ARBA00022692"/>
    </source>
</evidence>
<feature type="transmembrane region" description="Helical" evidence="6">
    <location>
        <begin position="121"/>
        <end position="138"/>
    </location>
</feature>
<dbReference type="InterPro" id="IPR002293">
    <property type="entry name" value="AA/rel_permease1"/>
</dbReference>
<dbReference type="PANTHER" id="PTHR42770">
    <property type="entry name" value="AMINO ACID TRANSPORTER-RELATED"/>
    <property type="match status" value="1"/>
</dbReference>
<accession>A0AAC9IZ64</accession>
<dbReference type="EMBL" id="CP017962">
    <property type="protein sequence ID" value="APC47760.1"/>
    <property type="molecule type" value="Genomic_DNA"/>
</dbReference>
<dbReference type="RefSeq" id="WP_071648621.1">
    <property type="nucleotide sequence ID" value="NZ_CP017962.1"/>
</dbReference>
<name>A0AAC9IZ64_VIRHA</name>
<evidence type="ECO:0000256" key="2">
    <source>
        <dbReference type="ARBA" id="ARBA00022475"/>
    </source>
</evidence>
<keyword evidence="5 6" id="KW-0472">Membrane</keyword>
<evidence type="ECO:0000256" key="6">
    <source>
        <dbReference type="SAM" id="Phobius"/>
    </source>
</evidence>
<feature type="transmembrane region" description="Helical" evidence="6">
    <location>
        <begin position="85"/>
        <end position="109"/>
    </location>
</feature>
<comment type="subcellular location">
    <subcellularLocation>
        <location evidence="1">Cell membrane</location>
        <topology evidence="1">Multi-pass membrane protein</topology>
    </subcellularLocation>
</comment>
<gene>
    <name evidence="7" type="ORF">BME96_06060</name>
</gene>
<evidence type="ECO:0000256" key="1">
    <source>
        <dbReference type="ARBA" id="ARBA00004651"/>
    </source>
</evidence>
<feature type="transmembrane region" description="Helical" evidence="6">
    <location>
        <begin position="12"/>
        <end position="34"/>
    </location>
</feature>
<proteinExistence type="predicted"/>
<keyword evidence="4 6" id="KW-1133">Transmembrane helix</keyword>
<keyword evidence="3 6" id="KW-0812">Transmembrane</keyword>
<reference evidence="7 8" key="1">
    <citation type="submission" date="2016-11" db="EMBL/GenBank/DDBJ databases">
        <title>Complete genome sequencing of Virgibacillus halodenitrificans PDB-F2.</title>
        <authorList>
            <person name="Sun Z."/>
            <person name="Zhou Y."/>
            <person name="Li H."/>
        </authorList>
    </citation>
    <scope>NUCLEOTIDE SEQUENCE [LARGE SCALE GENOMIC DNA]</scope>
    <source>
        <strain evidence="7 8">PDB-F2</strain>
    </source>
</reference>
<feature type="transmembrane region" description="Helical" evidence="6">
    <location>
        <begin position="344"/>
        <end position="366"/>
    </location>
</feature>
<feature type="transmembrane region" description="Helical" evidence="6">
    <location>
        <begin position="180"/>
        <end position="208"/>
    </location>
</feature>
<organism evidence="7 8">
    <name type="scientific">Virgibacillus halodenitrificans</name>
    <name type="common">Bacillus halodenitrificans</name>
    <dbReference type="NCBI Taxonomy" id="1482"/>
    <lineage>
        <taxon>Bacteria</taxon>
        <taxon>Bacillati</taxon>
        <taxon>Bacillota</taxon>
        <taxon>Bacilli</taxon>
        <taxon>Bacillales</taxon>
        <taxon>Bacillaceae</taxon>
        <taxon>Virgibacillus</taxon>
    </lineage>
</organism>
<evidence type="ECO:0000256" key="5">
    <source>
        <dbReference type="ARBA" id="ARBA00023136"/>
    </source>
</evidence>
<feature type="transmembrane region" description="Helical" evidence="6">
    <location>
        <begin position="318"/>
        <end position="338"/>
    </location>
</feature>
<dbReference type="Pfam" id="PF13520">
    <property type="entry name" value="AA_permease_2"/>
    <property type="match status" value="1"/>
</dbReference>
<sequence length="417" mass="45223">MDQRTIGLQEGVALYIATILGSGVLFLTGVTASLAGPASLLSWTIVILLSFPLAYSFACLARKYPDAGGAATFVRKSFGFHSGNMVGWFYFVTAAVGQTIVSLTGAFYFSQAFDLSDFSRVWIAILILVIAGLANYNGMKVSGKVAFIFSTALFLLLILTVVASLPYIDLAHFQPIAPNGWYSVGTAITVIFWAFFGWEAICNLAPYFKRPDKIIVKSTMISAVIVGILYVALSFVTVATHTYGSLQHNLSPIGVLMGETIGVEAQLITAVVAVLICIGTSNAFVASLTQLGYSLSRDGAFPKILSVVHARTQVPRRMVAFVILFAIGGVLMTEVLNITFQDLLFIPTSLGIFVYIFSMAAGVKLLTNRSLAWWSSLLSLLLCIGVLPFFELFIFVPVIVIVFYALYMTYRKAVNQS</sequence>
<evidence type="ECO:0000313" key="7">
    <source>
        <dbReference type="EMBL" id="APC47760.1"/>
    </source>
</evidence>
<feature type="transmembrane region" description="Helical" evidence="6">
    <location>
        <begin position="40"/>
        <end position="61"/>
    </location>
</feature>
<dbReference type="InterPro" id="IPR050367">
    <property type="entry name" value="APC_superfamily"/>
</dbReference>
<evidence type="ECO:0000313" key="8">
    <source>
        <dbReference type="Proteomes" id="UP000182945"/>
    </source>
</evidence>
<dbReference type="PANTHER" id="PTHR42770:SF13">
    <property type="entry name" value="L-METHIONINE_BRANCHED-CHAIN AMINO ACID EXPORTER YJEH"/>
    <property type="match status" value="1"/>
</dbReference>
<feature type="transmembrane region" description="Helical" evidence="6">
    <location>
        <begin position="145"/>
        <end position="168"/>
    </location>
</feature>
<dbReference type="GeneID" id="71513946"/>
<feature type="transmembrane region" description="Helical" evidence="6">
    <location>
        <begin position="378"/>
        <end position="407"/>
    </location>
</feature>
<dbReference type="PIRSF" id="PIRSF006060">
    <property type="entry name" value="AA_transporter"/>
    <property type="match status" value="1"/>
</dbReference>
<dbReference type="GO" id="GO:0022857">
    <property type="term" value="F:transmembrane transporter activity"/>
    <property type="evidence" value="ECO:0007669"/>
    <property type="project" value="InterPro"/>
</dbReference>
<dbReference type="KEGG" id="vhl:BME96_06060"/>
<dbReference type="GO" id="GO:0005886">
    <property type="term" value="C:plasma membrane"/>
    <property type="evidence" value="ECO:0007669"/>
    <property type="project" value="UniProtKB-SubCell"/>
</dbReference>
<feature type="transmembrane region" description="Helical" evidence="6">
    <location>
        <begin position="263"/>
        <end position="288"/>
    </location>
</feature>
<dbReference type="AlphaFoldDB" id="A0AAC9IZ64"/>
<evidence type="ECO:0000256" key="4">
    <source>
        <dbReference type="ARBA" id="ARBA00022989"/>
    </source>
</evidence>
<protein>
    <submittedName>
        <fullName evidence="7">Amino acid permease</fullName>
    </submittedName>
</protein>